<dbReference type="GO" id="GO:0006287">
    <property type="term" value="P:base-excision repair, gap-filling"/>
    <property type="evidence" value="ECO:0007669"/>
    <property type="project" value="TreeGrafter"/>
</dbReference>
<keyword evidence="4" id="KW-1185">Reference proteome</keyword>
<dbReference type="GO" id="GO:0006272">
    <property type="term" value="P:leading strand elongation"/>
    <property type="evidence" value="ECO:0007669"/>
    <property type="project" value="TreeGrafter"/>
</dbReference>
<dbReference type="EMBL" id="GL983256">
    <property type="protein sequence ID" value="EGR33935.1"/>
    <property type="molecule type" value="Genomic_DNA"/>
</dbReference>
<dbReference type="RefSeq" id="XP_004039239.1">
    <property type="nucleotide sequence ID" value="XM_004039191.1"/>
</dbReference>
<dbReference type="PANTHER" id="PTHR10670:SF0">
    <property type="entry name" value="DNA POLYMERASE EPSILON CATALYTIC SUBUNIT A"/>
    <property type="match status" value="1"/>
</dbReference>
<accession>G0QLH0</accession>
<dbReference type="GeneID" id="14910123"/>
<dbReference type="GO" id="GO:0008270">
    <property type="term" value="F:zinc ion binding"/>
    <property type="evidence" value="ECO:0007669"/>
    <property type="project" value="UniProtKB-KW"/>
</dbReference>
<dbReference type="PANTHER" id="PTHR10670">
    <property type="entry name" value="DNA POLYMERASE EPSILON CATALYTIC SUBUNIT A"/>
    <property type="match status" value="1"/>
</dbReference>
<dbReference type="GO" id="GO:0003677">
    <property type="term" value="F:DNA binding"/>
    <property type="evidence" value="ECO:0007669"/>
    <property type="project" value="UniProtKB-KW"/>
</dbReference>
<dbReference type="InParanoid" id="G0QLH0"/>
<sequence>MNQYNFILVHKNKDFNKYNKLVKDSLPQNWIKANMTINIHNVDDNNKALQFIETYFSEIKEKNHQNTYFSPLIVLQSSFSLQNLKELGYKQLVQNFPCIQMNNWMKIQENTYTILDWQKKGIKYICQRSEKIQEELDYAIQLCSQVQIPLCNLDFSKPISYLTDVIFARLLKQSNCISWYGIYSNNQNNNGQTQKDFQHLIPSDFLKNEVVFPGLYVNHTVEINIELLALNTIANADELKNIDKETSILFEMKKKIMINMKERIQMNLLRLNKHLKFCKLWSKVGQMMCNFTKIIFLISLFKIYMHGFPRKTRLCMIQYYRGCQINQLRKFFSILYRNQEIQVLKQFTRLQIRLFQILGKIHIGKVIIMHNIYYKQYQLNHFLKYQLQLL</sequence>
<evidence type="ECO:0000259" key="2">
    <source>
        <dbReference type="SMART" id="SM01159"/>
    </source>
</evidence>
<keyword evidence="1" id="KW-0408">Iron</keyword>
<dbReference type="GO" id="GO:0003887">
    <property type="term" value="F:DNA-directed DNA polymerase activity"/>
    <property type="evidence" value="ECO:0007669"/>
    <property type="project" value="UniProtKB-KW"/>
</dbReference>
<keyword evidence="1" id="KW-0004">4Fe-4S</keyword>
<dbReference type="GO" id="GO:0000278">
    <property type="term" value="P:mitotic cell cycle"/>
    <property type="evidence" value="ECO:0007669"/>
    <property type="project" value="TreeGrafter"/>
</dbReference>
<feature type="domain" description="DNA polymerase epsilon catalytic subunit A C-terminal" evidence="2">
    <location>
        <begin position="9"/>
        <end position="303"/>
    </location>
</feature>
<keyword evidence="1" id="KW-0863">Zinc-finger</keyword>
<dbReference type="SMART" id="SM01159">
    <property type="entry name" value="DUF1744"/>
    <property type="match status" value="1"/>
</dbReference>
<keyword evidence="1" id="KW-0479">Metal-binding</keyword>
<dbReference type="GO" id="GO:0008622">
    <property type="term" value="C:epsilon DNA polymerase complex"/>
    <property type="evidence" value="ECO:0007669"/>
    <property type="project" value="InterPro"/>
</dbReference>
<comment type="subcellular location">
    <subcellularLocation>
        <location evidence="1">Nucleus</location>
    </subcellularLocation>
</comment>
<dbReference type="AlphaFoldDB" id="G0QLH0"/>
<keyword evidence="1" id="KW-0862">Zinc</keyword>
<keyword evidence="1" id="KW-0239">DNA-directed DNA polymerase</keyword>
<keyword evidence="1" id="KW-0548">Nucleotidyltransferase</keyword>
<keyword evidence="1" id="KW-0235">DNA replication</keyword>
<keyword evidence="1" id="KW-0808">Transferase</keyword>
<dbReference type="GO" id="GO:0006297">
    <property type="term" value="P:nucleotide-excision repair, DNA gap filling"/>
    <property type="evidence" value="ECO:0007669"/>
    <property type="project" value="TreeGrafter"/>
</dbReference>
<dbReference type="GO" id="GO:0008310">
    <property type="term" value="F:single-stranded DNA 3'-5' DNA exonuclease activity"/>
    <property type="evidence" value="ECO:0007669"/>
    <property type="project" value="TreeGrafter"/>
</dbReference>
<proteinExistence type="inferred from homology"/>
<dbReference type="GO" id="GO:0051539">
    <property type="term" value="F:4 iron, 4 sulfur cluster binding"/>
    <property type="evidence" value="ECO:0007669"/>
    <property type="project" value="UniProtKB-KW"/>
</dbReference>
<organism evidence="3 4">
    <name type="scientific">Ichthyophthirius multifiliis</name>
    <name type="common">White spot disease agent</name>
    <name type="synonym">Ich</name>
    <dbReference type="NCBI Taxonomy" id="5932"/>
    <lineage>
        <taxon>Eukaryota</taxon>
        <taxon>Sar</taxon>
        <taxon>Alveolata</taxon>
        <taxon>Ciliophora</taxon>
        <taxon>Intramacronucleata</taxon>
        <taxon>Oligohymenophorea</taxon>
        <taxon>Hymenostomatida</taxon>
        <taxon>Ophryoglenina</taxon>
        <taxon>Ichthyophthirius</taxon>
    </lineage>
</organism>
<comment type="similarity">
    <text evidence="1">Belongs to the DNA polymerase type-B family.</text>
</comment>
<dbReference type="STRING" id="857967.G0QLH0"/>
<comment type="function">
    <text evidence="1">DNA polymerase II participates in chromosomal DNA replication.</text>
</comment>
<evidence type="ECO:0000313" key="4">
    <source>
        <dbReference type="Proteomes" id="UP000008983"/>
    </source>
</evidence>
<dbReference type="Pfam" id="PF08490">
    <property type="entry name" value="DUF1744"/>
    <property type="match status" value="1"/>
</dbReference>
<dbReference type="Proteomes" id="UP000008983">
    <property type="component" value="Unassembled WGS sequence"/>
</dbReference>
<dbReference type="InterPro" id="IPR013697">
    <property type="entry name" value="DNA_pol_e_suA_C"/>
</dbReference>
<keyword evidence="1" id="KW-0238">DNA-binding</keyword>
<dbReference type="EC" id="2.7.7.7" evidence="1"/>
<reference evidence="3 4" key="1">
    <citation type="submission" date="2011-07" db="EMBL/GenBank/DDBJ databases">
        <authorList>
            <person name="Coyne R."/>
            <person name="Brami D."/>
            <person name="Johnson J."/>
            <person name="Hostetler J."/>
            <person name="Hannick L."/>
            <person name="Clark T."/>
            <person name="Cassidy-Hanley D."/>
            <person name="Inman J."/>
        </authorList>
    </citation>
    <scope>NUCLEOTIDE SEQUENCE [LARGE SCALE GENOMIC DNA]</scope>
    <source>
        <strain evidence="3 4">G5</strain>
    </source>
</reference>
<gene>
    <name evidence="3" type="ORF">IMG5_030330</name>
</gene>
<evidence type="ECO:0000313" key="3">
    <source>
        <dbReference type="EMBL" id="EGR33935.1"/>
    </source>
</evidence>
<protein>
    <recommendedName>
        <fullName evidence="1">DNA polymerase epsilon catalytic subunit</fullName>
        <ecNumber evidence="1">2.7.7.7</ecNumber>
    </recommendedName>
</protein>
<dbReference type="GO" id="GO:0045004">
    <property type="term" value="P:DNA replication proofreading"/>
    <property type="evidence" value="ECO:0007669"/>
    <property type="project" value="TreeGrafter"/>
</dbReference>
<dbReference type="InterPro" id="IPR029703">
    <property type="entry name" value="POL2"/>
</dbReference>
<keyword evidence="1" id="KW-0539">Nucleus</keyword>
<name>G0QLH0_ICHMU</name>
<keyword evidence="1" id="KW-0411">Iron-sulfur</keyword>
<evidence type="ECO:0000256" key="1">
    <source>
        <dbReference type="RuleBase" id="RU365029"/>
    </source>
</evidence>
<comment type="catalytic activity">
    <reaction evidence="1">
        <text>DNA(n) + a 2'-deoxyribonucleoside 5'-triphosphate = DNA(n+1) + diphosphate</text>
        <dbReference type="Rhea" id="RHEA:22508"/>
        <dbReference type="Rhea" id="RHEA-COMP:17339"/>
        <dbReference type="Rhea" id="RHEA-COMP:17340"/>
        <dbReference type="ChEBI" id="CHEBI:33019"/>
        <dbReference type="ChEBI" id="CHEBI:61560"/>
        <dbReference type="ChEBI" id="CHEBI:173112"/>
        <dbReference type="EC" id="2.7.7.7"/>
    </reaction>
</comment>
<comment type="cofactor">
    <cofactor evidence="1">
        <name>[4Fe-4S] cluster</name>
        <dbReference type="ChEBI" id="CHEBI:49883"/>
    </cofactor>
</comment>